<keyword evidence="2" id="KW-1003">Cell membrane</keyword>
<dbReference type="EMBL" id="WTUW01000009">
    <property type="protein sequence ID" value="MZR31903.1"/>
    <property type="molecule type" value="Genomic_DNA"/>
</dbReference>
<feature type="transmembrane region" description="Helical" evidence="6">
    <location>
        <begin position="17"/>
        <end position="39"/>
    </location>
</feature>
<feature type="transmembrane region" description="Helical" evidence="6">
    <location>
        <begin position="291"/>
        <end position="317"/>
    </location>
</feature>
<evidence type="ECO:0000256" key="5">
    <source>
        <dbReference type="ARBA" id="ARBA00023136"/>
    </source>
</evidence>
<keyword evidence="5 6" id="KW-0472">Membrane</keyword>
<dbReference type="PANTHER" id="PTHR35007:SF2">
    <property type="entry name" value="PILUS ASSEMBLE PROTEIN"/>
    <property type="match status" value="1"/>
</dbReference>
<feature type="domain" description="Type II secretion system protein GspF" evidence="7">
    <location>
        <begin position="184"/>
        <end position="312"/>
    </location>
</feature>
<dbReference type="RefSeq" id="WP_161316491.1">
    <property type="nucleotide sequence ID" value="NZ_WTUW01000009.1"/>
</dbReference>
<dbReference type="GO" id="GO:0005886">
    <property type="term" value="C:plasma membrane"/>
    <property type="evidence" value="ECO:0007669"/>
    <property type="project" value="UniProtKB-SubCell"/>
</dbReference>
<dbReference type="PANTHER" id="PTHR35007">
    <property type="entry name" value="INTEGRAL MEMBRANE PROTEIN-RELATED"/>
    <property type="match status" value="1"/>
</dbReference>
<evidence type="ECO:0000313" key="9">
    <source>
        <dbReference type="Proteomes" id="UP000476030"/>
    </source>
</evidence>
<sequence length="327" mass="35982">MVDIVTLFPDWLRSENMLALIAGVASFAVVLMMWNAFLVKDALPGRIKNLDKRRTKLKSDIVNHTKQRSKLVVRENMMHRVVKKLQLMRGERAKVMAAKLAKGGWRSKDALVAYLFAKISLPLLFAVLTAAYLLGTDIVDWSVPVRLLAAGFAGFVGYLLPDTLLKNQIAKRYEAIRKSLPDALDLLVICTEAGLNLDSGLDRVCREIANSAPELSDEIGLTSIEIGFLPDRKMALANLSARVNFQAMNTLVNTLIQTEKYGTPLAVALRVLAVEMRDERLMKAEEKAARLPAIMTVPMIVFILPALFIVLIGPAVLKAIDAFGGAG</sequence>
<evidence type="ECO:0000256" key="1">
    <source>
        <dbReference type="ARBA" id="ARBA00004651"/>
    </source>
</evidence>
<protein>
    <submittedName>
        <fullName evidence="8">Type II secretion system F family protein</fullName>
    </submittedName>
</protein>
<comment type="caution">
    <text evidence="8">The sequence shown here is derived from an EMBL/GenBank/DDBJ whole genome shotgun (WGS) entry which is preliminary data.</text>
</comment>
<evidence type="ECO:0000256" key="4">
    <source>
        <dbReference type="ARBA" id="ARBA00022989"/>
    </source>
</evidence>
<dbReference type="Proteomes" id="UP000476030">
    <property type="component" value="Unassembled WGS sequence"/>
</dbReference>
<evidence type="ECO:0000259" key="7">
    <source>
        <dbReference type="Pfam" id="PF00482"/>
    </source>
</evidence>
<evidence type="ECO:0000256" key="6">
    <source>
        <dbReference type="SAM" id="Phobius"/>
    </source>
</evidence>
<gene>
    <name evidence="8" type="ORF">GQE98_14795</name>
</gene>
<evidence type="ECO:0000256" key="2">
    <source>
        <dbReference type="ARBA" id="ARBA00022475"/>
    </source>
</evidence>
<organism evidence="8 9">
    <name type="scientific">Sneathiella litorea</name>
    <dbReference type="NCBI Taxonomy" id="2606216"/>
    <lineage>
        <taxon>Bacteria</taxon>
        <taxon>Pseudomonadati</taxon>
        <taxon>Pseudomonadota</taxon>
        <taxon>Alphaproteobacteria</taxon>
        <taxon>Sneathiellales</taxon>
        <taxon>Sneathiellaceae</taxon>
        <taxon>Sneathiella</taxon>
    </lineage>
</organism>
<keyword evidence="4 6" id="KW-1133">Transmembrane helix</keyword>
<keyword evidence="9" id="KW-1185">Reference proteome</keyword>
<feature type="transmembrane region" description="Helical" evidence="6">
    <location>
        <begin position="111"/>
        <end position="135"/>
    </location>
</feature>
<proteinExistence type="predicted"/>
<dbReference type="AlphaFoldDB" id="A0A6L8WBV2"/>
<comment type="subcellular location">
    <subcellularLocation>
        <location evidence="1">Cell membrane</location>
        <topology evidence="1">Multi-pass membrane protein</topology>
    </subcellularLocation>
</comment>
<evidence type="ECO:0000313" key="8">
    <source>
        <dbReference type="EMBL" id="MZR31903.1"/>
    </source>
</evidence>
<evidence type="ECO:0000256" key="3">
    <source>
        <dbReference type="ARBA" id="ARBA00022692"/>
    </source>
</evidence>
<dbReference type="InterPro" id="IPR018076">
    <property type="entry name" value="T2SS_GspF_dom"/>
</dbReference>
<keyword evidence="3 6" id="KW-0812">Transmembrane</keyword>
<name>A0A6L8WBV2_9PROT</name>
<dbReference type="Pfam" id="PF00482">
    <property type="entry name" value="T2SSF"/>
    <property type="match status" value="1"/>
</dbReference>
<feature type="transmembrane region" description="Helical" evidence="6">
    <location>
        <begin position="141"/>
        <end position="161"/>
    </location>
</feature>
<accession>A0A6L8WBV2</accession>
<reference evidence="8 9" key="1">
    <citation type="submission" date="2019-12" db="EMBL/GenBank/DDBJ databases">
        <title>Snethiella sp. nov. sp. isolated from sea sand.</title>
        <authorList>
            <person name="Kim J."/>
            <person name="Jeong S.E."/>
            <person name="Jung H.S."/>
            <person name="Jeon C.O."/>
        </authorList>
    </citation>
    <scope>NUCLEOTIDE SEQUENCE [LARGE SCALE GENOMIC DNA]</scope>
    <source>
        <strain evidence="8 9">DP05</strain>
    </source>
</reference>